<dbReference type="EMBL" id="CP144691">
    <property type="protein sequence ID" value="WVY95487.1"/>
    <property type="molecule type" value="Genomic_DNA"/>
</dbReference>
<gene>
    <name evidence="1" type="ORF">V8G54_034575</name>
</gene>
<reference evidence="1 2" key="1">
    <citation type="journal article" date="2023" name="Life. Sci Alliance">
        <title>Evolutionary insights into 3D genome organization and epigenetic landscape of Vigna mungo.</title>
        <authorList>
            <person name="Junaid A."/>
            <person name="Singh B."/>
            <person name="Bhatia S."/>
        </authorList>
    </citation>
    <scope>NUCLEOTIDE SEQUENCE [LARGE SCALE GENOMIC DNA]</scope>
    <source>
        <strain evidence="1">Urdbean</strain>
    </source>
</reference>
<keyword evidence="2" id="KW-1185">Reference proteome</keyword>
<name>A0AAQ3RJV1_VIGMU</name>
<organism evidence="1 2">
    <name type="scientific">Vigna mungo</name>
    <name type="common">Black gram</name>
    <name type="synonym">Phaseolus mungo</name>
    <dbReference type="NCBI Taxonomy" id="3915"/>
    <lineage>
        <taxon>Eukaryota</taxon>
        <taxon>Viridiplantae</taxon>
        <taxon>Streptophyta</taxon>
        <taxon>Embryophyta</taxon>
        <taxon>Tracheophyta</taxon>
        <taxon>Spermatophyta</taxon>
        <taxon>Magnoliopsida</taxon>
        <taxon>eudicotyledons</taxon>
        <taxon>Gunneridae</taxon>
        <taxon>Pentapetalae</taxon>
        <taxon>rosids</taxon>
        <taxon>fabids</taxon>
        <taxon>Fabales</taxon>
        <taxon>Fabaceae</taxon>
        <taxon>Papilionoideae</taxon>
        <taxon>50 kb inversion clade</taxon>
        <taxon>NPAAA clade</taxon>
        <taxon>indigoferoid/millettioid clade</taxon>
        <taxon>Phaseoleae</taxon>
        <taxon>Vigna</taxon>
    </lineage>
</organism>
<proteinExistence type="predicted"/>
<evidence type="ECO:0000313" key="1">
    <source>
        <dbReference type="EMBL" id="WVY95487.1"/>
    </source>
</evidence>
<dbReference type="AlphaFoldDB" id="A0AAQ3RJV1"/>
<sequence>MCMWESSPRITSLPLMSQCTSTDIRLAMVPDGTKSAASFPNNFAISVSKRKQEGSRPRTSSSTSALAIAPRIASVGFVTVSDRRSTILATIFSATKTSHKVDVLSHSCSSYKITNTQSYSDLLCNHYWIQIP</sequence>
<protein>
    <submittedName>
        <fullName evidence="1">Uncharacterized protein</fullName>
    </submittedName>
</protein>
<dbReference type="Proteomes" id="UP001374535">
    <property type="component" value="Chromosome 10"/>
</dbReference>
<accession>A0AAQ3RJV1</accession>
<evidence type="ECO:0000313" key="2">
    <source>
        <dbReference type="Proteomes" id="UP001374535"/>
    </source>
</evidence>